<evidence type="ECO:0000313" key="1">
    <source>
        <dbReference type="EMBL" id="WNG73474.1"/>
    </source>
</evidence>
<dbReference type="EMBL" id="OQ831730">
    <property type="protein sequence ID" value="WNG73474.1"/>
    <property type="molecule type" value="Genomic_DNA"/>
</dbReference>
<reference evidence="1 2" key="1">
    <citation type="journal article" date="2023" name="Antimicrob. Agents Chemother.">
        <title>Phage-antibiotic combinations against multidrug-resistant Pseudomonas aeruginosa in in vitro static and dynamic biofilm models.</title>
        <authorList>
            <person name="Holger D.J."/>
            <person name="El Ghali A."/>
            <person name="Bhutani N."/>
            <person name="Lev K.L."/>
            <person name="Stamper K."/>
            <person name="Kebriaei R."/>
            <person name="Kunz Coyne A.J."/>
            <person name="Morisette T."/>
            <person name="Shah R."/>
            <person name="Alexander J."/>
            <person name="Lehman S.M."/>
            <person name="Rojas L.J."/>
            <person name="Marshall S.H."/>
            <person name="Bonomo R.A."/>
            <person name="Rybak M.J."/>
        </authorList>
    </citation>
    <scope>NUCLEOTIDE SEQUENCE [LARGE SCALE GENOMIC DNA]</scope>
</reference>
<keyword evidence="2" id="KW-1185">Reference proteome</keyword>
<proteinExistence type="predicted"/>
<evidence type="ECO:0008006" key="3">
    <source>
        <dbReference type="Google" id="ProtNLM"/>
    </source>
</evidence>
<accession>A0AAX4B0E7</accession>
<organism evidence="1 2">
    <name type="scientific">Pseudomonas phage 109</name>
    <dbReference type="NCBI Taxonomy" id="3056216"/>
    <lineage>
        <taxon>Viruses</taxon>
        <taxon>Duplodnaviria</taxon>
        <taxon>Heunggongvirae</taxon>
        <taxon>Uroviricota</taxon>
        <taxon>Caudoviricetes</taxon>
        <taxon>Lindbergviridae</taxon>
        <taxon>Pbunavirus</taxon>
        <taxon>Pbunavirus pv109</taxon>
    </lineage>
</organism>
<evidence type="ECO:0000313" key="2">
    <source>
        <dbReference type="Proteomes" id="UP001303368"/>
    </source>
</evidence>
<sequence length="65" mass="7149">MAWGCAVLIGRVGRYYNSTKMLALNCLTIRTAILNRLLSGQGTLAAESGLRLNLSTLKRENPDRL</sequence>
<dbReference type="Proteomes" id="UP001303368">
    <property type="component" value="Segment"/>
</dbReference>
<protein>
    <recommendedName>
        <fullName evidence="3">Phage protein</fullName>
    </recommendedName>
</protein>
<gene>
    <name evidence="1" type="ORF">109_073</name>
</gene>
<name>A0AAX4B0E7_9CAUD</name>